<protein>
    <submittedName>
        <fullName evidence="1">Uncharacterized protein</fullName>
    </submittedName>
</protein>
<dbReference type="Proteomes" id="UP001226762">
    <property type="component" value="Unassembled WGS sequence"/>
</dbReference>
<evidence type="ECO:0000313" key="2">
    <source>
        <dbReference type="Proteomes" id="UP001226762"/>
    </source>
</evidence>
<reference evidence="1" key="1">
    <citation type="submission" date="2022-07" db="EMBL/GenBank/DDBJ databases">
        <authorList>
            <person name="Otstavnykh N."/>
            <person name="Isaeva M."/>
            <person name="Bystritskaya E."/>
        </authorList>
    </citation>
    <scope>NUCLEOTIDE SEQUENCE</scope>
    <source>
        <strain evidence="1">KCTC 52189</strain>
    </source>
</reference>
<reference evidence="1" key="2">
    <citation type="submission" date="2023-02" db="EMBL/GenBank/DDBJ databases">
        <title>'Rhodoalgimonas zhirmunskyi' gen. nov., isolated from a red alga.</title>
        <authorList>
            <person name="Nedashkovskaya O.I."/>
            <person name="Otstavnykh N.Y."/>
            <person name="Bystritskaya E.P."/>
            <person name="Balabanova L.A."/>
            <person name="Isaeva M.P."/>
        </authorList>
    </citation>
    <scope>NUCLEOTIDE SEQUENCE</scope>
    <source>
        <strain evidence="1">KCTC 52189</strain>
    </source>
</reference>
<comment type="caution">
    <text evidence="1">The sequence shown here is derived from an EMBL/GenBank/DDBJ whole genome shotgun (WGS) entry which is preliminary data.</text>
</comment>
<name>A0AAE4B4R4_9RHOB</name>
<evidence type="ECO:0000313" key="1">
    <source>
        <dbReference type="EMBL" id="MDQ2090382.1"/>
    </source>
</evidence>
<sequence>MLHTIMMGSYVFVQGFFEKTLPDGRVQVRVGKQIFTGRPVKQAA</sequence>
<dbReference type="AlphaFoldDB" id="A0AAE4B4R4"/>
<dbReference type="RefSeq" id="WP_306735667.1">
    <property type="nucleotide sequence ID" value="NZ_JANHAX010000003.1"/>
</dbReference>
<keyword evidence="2" id="KW-1185">Reference proteome</keyword>
<gene>
    <name evidence="1" type="ORF">NO357_10785</name>
</gene>
<dbReference type="EMBL" id="JANHAX010000003">
    <property type="protein sequence ID" value="MDQ2090382.1"/>
    <property type="molecule type" value="Genomic_DNA"/>
</dbReference>
<accession>A0AAE4B4R4</accession>
<organism evidence="1 2">
    <name type="scientific">Marimonas arenosa</name>
    <dbReference type="NCBI Taxonomy" id="1795305"/>
    <lineage>
        <taxon>Bacteria</taxon>
        <taxon>Pseudomonadati</taxon>
        <taxon>Pseudomonadota</taxon>
        <taxon>Alphaproteobacteria</taxon>
        <taxon>Rhodobacterales</taxon>
        <taxon>Paracoccaceae</taxon>
        <taxon>Marimonas</taxon>
    </lineage>
</organism>
<proteinExistence type="predicted"/>